<feature type="compositionally biased region" description="Basic and acidic residues" evidence="5">
    <location>
        <begin position="742"/>
        <end position="759"/>
    </location>
</feature>
<dbReference type="GO" id="GO:0016020">
    <property type="term" value="C:membrane"/>
    <property type="evidence" value="ECO:0007669"/>
    <property type="project" value="UniProtKB-SubCell"/>
</dbReference>
<proteinExistence type="predicted"/>
<evidence type="ECO:0000256" key="5">
    <source>
        <dbReference type="SAM" id="MobiDB-lite"/>
    </source>
</evidence>
<dbReference type="InterPro" id="IPR001054">
    <property type="entry name" value="A/G_cyclase"/>
</dbReference>
<gene>
    <name evidence="8" type="ORF">FNF27_00159</name>
</gene>
<feature type="compositionally biased region" description="Low complexity" evidence="5">
    <location>
        <begin position="1263"/>
        <end position="1273"/>
    </location>
</feature>
<feature type="transmembrane region" description="Helical" evidence="6">
    <location>
        <begin position="38"/>
        <end position="56"/>
    </location>
</feature>
<sequence>MLEILDGRQFGTLITLITIYALFGDDMRLWLTSKPSDNIFYGLSAVAFAFFAFEFMTNSCFRPGFASPPSFYFWLDLLATLSLLPEIGWIWDPVQSYLEGSGTTTSADLSAQIRAGRAARAGSKAGRVVRIVRLIRLVRVFKLYKHCRRARHLRQAQRDADAQDVSEHAGLITDEAPRFSVVEQSPFGAKSKDSPVVVGGSHRSARVAPERVNSGELPHVPSMRRAKLLVGAGQGATGQPAVLTPKHSASGAAPKAEGGPESKAVAPLSGVHPLPSDETFAAGPTNAPSGSRWSARSMGSADAASSFAAPPRLEPAVVRPFAAPTALDAAIAAQSEDPDELDSGAEVTGKQVHTISNVGIVLSDLTIRRVILLILVMLFVVPFLSTLDVSPSKQILGGLAQLHRYPQDANITDDEFRFNAQMYARHAGRVIYLAVCPESSTGCRHSRKVSVLHDWLSEMSFDENGDQPRFANGTAASRPYGLLTHPVTGWMPSMLLDSEATILTLYRNVEVQSFTTSGCFGLDSEGRTADDPARGPCESVVWLDDSVLTRYEAFLSFVRTWFVMAVISIGAALFTRDAELLVIRPIERMTALMTKLAADPLAEIQALTRDVFRDAYDSDEDGEFEDEDDEDLEEEEDEDELQDHTERAGGSREGHASPGKAARQSGVSRAITDSHSVDVVDLPGADPALARGGRRPDVGVAALTPRREGAGGGRPLTSTGASAASRRGGLSLGVPHLSMEGVRADRAGGRLRSESSSARDRRRSASARHSAREGSVSVEDHAAERHLRRGNRGSHRRLGQRALSAGRTGPQISKFASRRLILADANPVAITQARRSVHGTPAAGSVGLGDATAQASRSRAASSGRVKRKSLGAAAGRAALSKGSGAATADRAGRSGQSRRSLDDVSDDDTADAGDQAVGRRRGRRGVRFREKEAKPKSAADVAAACAAGTGRYVCASLVNLLGGSAEDASKRAQGSYETAQLENAMIKIGGLLQVGFGEAGADIIAQNMGQGQGKLNPLVPGKRVDAIFGFCDIRRFTDATECLQEDVMVFVNTVGQLVHSATHRLGGAANKNIGDAFLLTWKLPRLLNPAEIASKGKELLRQIQGTMKRGRRVSIDEFVDAMAQSGDAAVALSKLGTAAATGDMDPAAWESRHPSGMYGDGMASQGRWVHDQFTSTTRVPFGSRGPGTTASLALVSPRTPSQGGTATEASPGASKPGELAAAAAGSGGASAGYRPSLLASEQGAMILEDEDEGATAPLGGHEAAAAASSAESPPLQRRMPSTSAGRRAAAEAWAGATAGSLAAPGNPDGAAADGRGLPDRGPGSPAHDLTARSPRIAPPGTAGAGPGLPGVADGSAVDSEAVTESLASSVPQAVPGAATANSIVARSTDHYAQASVGTSGRAGESGRASAASSGGGSSTHPAAEVAPPVRVLPKPSGGVATPAGVQVVGRSAARRAAASPPTGGTAGAAAGGLAAAAAAAAGDGDDDDDDANDGDVTSGAGKPDAGPSRSVSVGGGEDRRSAAAGDVISVLRPSLLASADGIPKHSMSERVGGVGDVSGGAVGRRLSMPSSFRPRMTRQSIIEPSARKDLQHGAGITILEDPAAPGGFLPDAAAAGGGRKPALAIRDRDATARTADNALAAFLKVIVDIHNANKRGGVLYPFLRHRAIRRRFGKSFRVELGFGLHLGWAVEGAVGSAYKVDASYLSPHVNLAARLEALTKYYGVPLLISGNFARELSLDAQRYLRLIDRITVKGSKVPIELYTFDITSYPPEFGQLRVNTMPRSAADRQPSFLLHETAIHVDFATDPSVLQLQADIPDAFFVSFHAAVRAYIRGDWLDAREQLVETEVRYRGAGKDGPTQALLKTMDRLGVGPDKEAPADWKQVHVLDSKTG</sequence>
<dbReference type="Gene3D" id="3.30.70.1230">
    <property type="entry name" value="Nucleotide cyclase"/>
    <property type="match status" value="2"/>
</dbReference>
<dbReference type="SUPFAM" id="SSF81324">
    <property type="entry name" value="Voltage-gated potassium channels"/>
    <property type="match status" value="1"/>
</dbReference>
<feature type="compositionally biased region" description="Basic residues" evidence="5">
    <location>
        <begin position="786"/>
        <end position="799"/>
    </location>
</feature>
<feature type="compositionally biased region" description="Polar residues" evidence="5">
    <location>
        <begin position="665"/>
        <end position="674"/>
    </location>
</feature>
<feature type="domain" description="Guanylate cyclase" evidence="7">
    <location>
        <begin position="1675"/>
        <end position="1717"/>
    </location>
</feature>
<feature type="compositionally biased region" description="Gly residues" evidence="5">
    <location>
        <begin position="1553"/>
        <end position="1563"/>
    </location>
</feature>
<feature type="region of interest" description="Disordered" evidence="5">
    <location>
        <begin position="615"/>
        <end position="810"/>
    </location>
</feature>
<feature type="region of interest" description="Disordered" evidence="5">
    <location>
        <begin position="233"/>
        <end position="270"/>
    </location>
</feature>
<dbReference type="InterPro" id="IPR027359">
    <property type="entry name" value="Volt_channel_dom_sf"/>
</dbReference>
<feature type="compositionally biased region" description="Low complexity" evidence="5">
    <location>
        <begin position="871"/>
        <end position="887"/>
    </location>
</feature>
<feature type="compositionally biased region" description="Low complexity" evidence="5">
    <location>
        <begin position="1398"/>
        <end position="1413"/>
    </location>
</feature>
<comment type="subcellular location">
    <subcellularLocation>
        <location evidence="1">Membrane</location>
        <topology evidence="1">Multi-pass membrane protein</topology>
    </subcellularLocation>
</comment>
<comment type="caution">
    <text evidence="8">The sequence shown here is derived from an EMBL/GenBank/DDBJ whole genome shotgun (WGS) entry which is preliminary data.</text>
</comment>
<evidence type="ECO:0000256" key="2">
    <source>
        <dbReference type="ARBA" id="ARBA00022692"/>
    </source>
</evidence>
<keyword evidence="3 6" id="KW-1133">Transmembrane helix</keyword>
<dbReference type="GO" id="GO:0009190">
    <property type="term" value="P:cyclic nucleotide biosynthetic process"/>
    <property type="evidence" value="ECO:0007669"/>
    <property type="project" value="InterPro"/>
</dbReference>
<feature type="region of interest" description="Disordered" evidence="5">
    <location>
        <begin position="1255"/>
        <end position="1370"/>
    </location>
</feature>
<accession>A0A5A8EML0</accession>
<evidence type="ECO:0000313" key="9">
    <source>
        <dbReference type="Proteomes" id="UP000322899"/>
    </source>
</evidence>
<feature type="compositionally biased region" description="Polar residues" evidence="5">
    <location>
        <begin position="1199"/>
        <end position="1209"/>
    </location>
</feature>
<dbReference type="CDD" id="cd07302">
    <property type="entry name" value="CHD"/>
    <property type="match status" value="1"/>
</dbReference>
<dbReference type="OrthoDB" id="60033at2759"/>
<feature type="compositionally biased region" description="Acidic residues" evidence="5">
    <location>
        <begin position="617"/>
        <end position="641"/>
    </location>
</feature>
<dbReference type="InterPro" id="IPR029787">
    <property type="entry name" value="Nucleotide_cyclase"/>
</dbReference>
<keyword evidence="2 6" id="KW-0812">Transmembrane</keyword>
<organism evidence="8 9">
    <name type="scientific">Cafeteria roenbergensis</name>
    <name type="common">Marine flagellate</name>
    <dbReference type="NCBI Taxonomy" id="33653"/>
    <lineage>
        <taxon>Eukaryota</taxon>
        <taxon>Sar</taxon>
        <taxon>Stramenopiles</taxon>
        <taxon>Bigyra</taxon>
        <taxon>Opalozoa</taxon>
        <taxon>Bicosoecida</taxon>
        <taxon>Cafeteriaceae</taxon>
        <taxon>Cafeteria</taxon>
    </lineage>
</organism>
<evidence type="ECO:0000256" key="6">
    <source>
        <dbReference type="SAM" id="Phobius"/>
    </source>
</evidence>
<feature type="region of interest" description="Disordered" evidence="5">
    <location>
        <begin position="1177"/>
        <end position="1232"/>
    </location>
</feature>
<dbReference type="Gene3D" id="1.20.120.350">
    <property type="entry name" value="Voltage-gated potassium channels. Chain C"/>
    <property type="match status" value="1"/>
</dbReference>
<feature type="compositionally biased region" description="Low complexity" evidence="5">
    <location>
        <begin position="851"/>
        <end position="864"/>
    </location>
</feature>
<evidence type="ECO:0000256" key="4">
    <source>
        <dbReference type="ARBA" id="ARBA00023136"/>
    </source>
</evidence>
<feature type="region of interest" description="Disordered" evidence="5">
    <location>
        <begin position="1548"/>
        <end position="1569"/>
    </location>
</feature>
<feature type="transmembrane region" description="Helical" evidence="6">
    <location>
        <begin position="370"/>
        <end position="387"/>
    </location>
</feature>
<feature type="region of interest" description="Disordered" evidence="5">
    <location>
        <begin position="1395"/>
        <end position="1424"/>
    </location>
</feature>
<protein>
    <recommendedName>
        <fullName evidence="7">Guanylate cyclase domain-containing protein</fullName>
    </recommendedName>
</protein>
<feature type="region of interest" description="Disordered" evidence="5">
    <location>
        <begin position="836"/>
        <end position="934"/>
    </location>
</feature>
<dbReference type="EMBL" id="VLTO01000001">
    <property type="protein sequence ID" value="KAA0178308.1"/>
    <property type="molecule type" value="Genomic_DNA"/>
</dbReference>
<dbReference type="PROSITE" id="PS50125">
    <property type="entry name" value="GUANYLATE_CYCLASE_2"/>
    <property type="match status" value="1"/>
</dbReference>
<feature type="region of interest" description="Disordered" evidence="5">
    <location>
        <begin position="1481"/>
        <end position="1521"/>
    </location>
</feature>
<evidence type="ECO:0000256" key="3">
    <source>
        <dbReference type="ARBA" id="ARBA00022989"/>
    </source>
</evidence>
<reference evidence="8 9" key="1">
    <citation type="submission" date="2019-07" db="EMBL/GenBank/DDBJ databases">
        <title>Genomes of Cafeteria roenbergensis.</title>
        <authorList>
            <person name="Fischer M.G."/>
            <person name="Hackl T."/>
            <person name="Roman M."/>
        </authorList>
    </citation>
    <scope>NUCLEOTIDE SEQUENCE [LARGE SCALE GENOMIC DNA]</scope>
    <source>
        <strain evidence="8 9">E4-10P</strain>
    </source>
</reference>
<name>A0A5A8EML0_CAFRO</name>
<evidence type="ECO:0000256" key="1">
    <source>
        <dbReference type="ARBA" id="ARBA00004141"/>
    </source>
</evidence>
<dbReference type="Proteomes" id="UP000322899">
    <property type="component" value="Unassembled WGS sequence"/>
</dbReference>
<dbReference type="SUPFAM" id="SSF55073">
    <property type="entry name" value="Nucleotide cyclase"/>
    <property type="match status" value="1"/>
</dbReference>
<feature type="compositionally biased region" description="Basic and acidic residues" evidence="5">
    <location>
        <begin position="642"/>
        <end position="655"/>
    </location>
</feature>
<feature type="transmembrane region" description="Helical" evidence="6">
    <location>
        <begin position="12"/>
        <end position="31"/>
    </location>
</feature>
<keyword evidence="4 6" id="KW-0472">Membrane</keyword>
<feature type="compositionally biased region" description="Low complexity" evidence="5">
    <location>
        <begin position="1282"/>
        <end position="1316"/>
    </location>
</feature>
<dbReference type="GO" id="GO:0035556">
    <property type="term" value="P:intracellular signal transduction"/>
    <property type="evidence" value="ECO:0007669"/>
    <property type="project" value="InterPro"/>
</dbReference>
<feature type="compositionally biased region" description="Acidic residues" evidence="5">
    <location>
        <begin position="1484"/>
        <end position="1494"/>
    </location>
</feature>
<dbReference type="PANTHER" id="PTHR43336">
    <property type="entry name" value="OXYGEN SENSOR HISTIDINE KINASE RESPONSE REGULATOR DEVS/DOSS"/>
    <property type="match status" value="1"/>
</dbReference>
<evidence type="ECO:0000313" key="8">
    <source>
        <dbReference type="EMBL" id="KAA0178308.1"/>
    </source>
</evidence>
<evidence type="ECO:0000259" key="7">
    <source>
        <dbReference type="PROSITE" id="PS50125"/>
    </source>
</evidence>
<dbReference type="PANTHER" id="PTHR43336:SF3">
    <property type="entry name" value="GUANYLATE CYCLASE DOMAIN-CONTAINING PROTEIN"/>
    <property type="match status" value="1"/>
</dbReference>